<dbReference type="OrthoDB" id="20669at2759"/>
<protein>
    <submittedName>
        <fullName evidence="2">WD repeat-containing protein-like</fullName>
    </submittedName>
</protein>
<dbReference type="EMBL" id="SMOL01000401">
    <property type="protein sequence ID" value="KAB2617745.1"/>
    <property type="molecule type" value="Genomic_DNA"/>
</dbReference>
<evidence type="ECO:0000313" key="3">
    <source>
        <dbReference type="Proteomes" id="UP000327157"/>
    </source>
</evidence>
<dbReference type="PANTHER" id="PTHR43991">
    <property type="entry name" value="WD REPEAT PROTEIN (AFU_ORTHOLOGUE AFUA_8G05640)-RELATED"/>
    <property type="match status" value="1"/>
</dbReference>
<dbReference type="InterPro" id="IPR036322">
    <property type="entry name" value="WD40_repeat_dom_sf"/>
</dbReference>
<dbReference type="SUPFAM" id="SSF50978">
    <property type="entry name" value="WD40 repeat-like"/>
    <property type="match status" value="1"/>
</dbReference>
<evidence type="ECO:0000256" key="1">
    <source>
        <dbReference type="PROSITE-ProRule" id="PRU00221"/>
    </source>
</evidence>
<dbReference type="InterPro" id="IPR001680">
    <property type="entry name" value="WD40_rpt"/>
</dbReference>
<name>A0A5N5GQ76_9ROSA</name>
<dbReference type="PROSITE" id="PS50082">
    <property type="entry name" value="WD_REPEATS_2"/>
    <property type="match status" value="1"/>
</dbReference>
<reference evidence="3" key="2">
    <citation type="submission" date="2019-10" db="EMBL/GenBank/DDBJ databases">
        <title>A de novo genome assembly of a pear dwarfing rootstock.</title>
        <authorList>
            <person name="Wang F."/>
            <person name="Wang J."/>
            <person name="Li S."/>
            <person name="Zhang Y."/>
            <person name="Fang M."/>
            <person name="Ma L."/>
            <person name="Zhao Y."/>
            <person name="Jiang S."/>
        </authorList>
    </citation>
    <scope>NUCLEOTIDE SEQUENCE [LARGE SCALE GENOMIC DNA]</scope>
</reference>
<dbReference type="Gene3D" id="2.130.10.10">
    <property type="entry name" value="YVTN repeat-like/Quinoprotein amine dehydrogenase"/>
    <property type="match status" value="1"/>
</dbReference>
<sequence>MNSSRSNIPKPVVVHLDHSFASTWHPDGHIFATGNQDNTSRVWDIRNLSLSIRLSSDGQLMVVVEHADFVHIYNTKANYEVHKRLISLGRYPMYQ</sequence>
<keyword evidence="1" id="KW-0853">WD repeat</keyword>
<evidence type="ECO:0000313" key="2">
    <source>
        <dbReference type="EMBL" id="KAB2617745.1"/>
    </source>
</evidence>
<keyword evidence="3" id="KW-1185">Reference proteome</keyword>
<feature type="repeat" description="WD" evidence="1">
    <location>
        <begin position="12"/>
        <end position="53"/>
    </location>
</feature>
<dbReference type="Proteomes" id="UP000327157">
    <property type="component" value="Chromosome 15"/>
</dbReference>
<reference evidence="2 3" key="3">
    <citation type="submission" date="2019-11" db="EMBL/GenBank/DDBJ databases">
        <title>A de novo genome assembly of a pear dwarfing rootstock.</title>
        <authorList>
            <person name="Wang F."/>
            <person name="Wang J."/>
            <person name="Li S."/>
            <person name="Zhang Y."/>
            <person name="Fang M."/>
            <person name="Ma L."/>
            <person name="Zhao Y."/>
            <person name="Jiang S."/>
        </authorList>
    </citation>
    <scope>NUCLEOTIDE SEQUENCE [LARGE SCALE GENOMIC DNA]</scope>
    <source>
        <strain evidence="2">S2</strain>
        <tissue evidence="2">Leaf</tissue>
    </source>
</reference>
<dbReference type="InterPro" id="IPR015943">
    <property type="entry name" value="WD40/YVTN_repeat-like_dom_sf"/>
</dbReference>
<dbReference type="AlphaFoldDB" id="A0A5N5GQ76"/>
<organism evidence="2 3">
    <name type="scientific">Pyrus ussuriensis x Pyrus communis</name>
    <dbReference type="NCBI Taxonomy" id="2448454"/>
    <lineage>
        <taxon>Eukaryota</taxon>
        <taxon>Viridiplantae</taxon>
        <taxon>Streptophyta</taxon>
        <taxon>Embryophyta</taxon>
        <taxon>Tracheophyta</taxon>
        <taxon>Spermatophyta</taxon>
        <taxon>Magnoliopsida</taxon>
        <taxon>eudicotyledons</taxon>
        <taxon>Gunneridae</taxon>
        <taxon>Pentapetalae</taxon>
        <taxon>rosids</taxon>
        <taxon>fabids</taxon>
        <taxon>Rosales</taxon>
        <taxon>Rosaceae</taxon>
        <taxon>Amygdaloideae</taxon>
        <taxon>Maleae</taxon>
        <taxon>Pyrus</taxon>
    </lineage>
</organism>
<gene>
    <name evidence="2" type="ORF">D8674_013614</name>
</gene>
<proteinExistence type="predicted"/>
<comment type="caution">
    <text evidence="2">The sequence shown here is derived from an EMBL/GenBank/DDBJ whole genome shotgun (WGS) entry which is preliminary data.</text>
</comment>
<accession>A0A5N5GQ76</accession>
<dbReference type="PANTHER" id="PTHR43991:SF21">
    <property type="entry name" value="GAMYB-BINDING PROTEIN"/>
    <property type="match status" value="1"/>
</dbReference>
<reference evidence="2 3" key="1">
    <citation type="submission" date="2019-09" db="EMBL/GenBank/DDBJ databases">
        <authorList>
            <person name="Ou C."/>
        </authorList>
    </citation>
    <scope>NUCLEOTIDE SEQUENCE [LARGE SCALE GENOMIC DNA]</scope>
    <source>
        <strain evidence="2">S2</strain>
        <tissue evidence="2">Leaf</tissue>
    </source>
</reference>
<dbReference type="PROSITE" id="PS50294">
    <property type="entry name" value="WD_REPEATS_REGION"/>
    <property type="match status" value="1"/>
</dbReference>